<evidence type="ECO:0000256" key="1">
    <source>
        <dbReference type="SAM" id="Phobius"/>
    </source>
</evidence>
<comment type="caution">
    <text evidence="2">The sequence shown here is derived from an EMBL/GenBank/DDBJ whole genome shotgun (WGS) entry which is preliminary data.</text>
</comment>
<sequence length="201" mass="22645">MIIPLSAKNRRQDSRLLQNICLRLAWLPVLIRVLVVGIVAVAWYSVCISVLKRTDGLRYESFSWLSILGPQVLDFLNRINWYIWAGLLLIITLFILGGIRSYLIQSMATGRNALVPLEIIQELSEQLSPEALDVLRWVWKDKEVPINYGNMRMALRQLRSGRARKLALAREQKAVIDAALAANAAASTVPTETPAQAPRSR</sequence>
<protein>
    <submittedName>
        <fullName evidence="2">Uncharacterized protein</fullName>
    </submittedName>
</protein>
<gene>
    <name evidence="2" type="ORF">BCM14_1276</name>
</gene>
<keyword evidence="1" id="KW-0812">Transmembrane</keyword>
<feature type="transmembrane region" description="Helical" evidence="1">
    <location>
        <begin position="81"/>
        <end position="103"/>
    </location>
</feature>
<dbReference type="OrthoDB" id="8634640at2"/>
<accession>A0A2T0XHL8</accession>
<dbReference type="EMBL" id="PVTV01000012">
    <property type="protein sequence ID" value="PRY98448.1"/>
    <property type="molecule type" value="Genomic_DNA"/>
</dbReference>
<keyword evidence="1" id="KW-0472">Membrane</keyword>
<dbReference type="Proteomes" id="UP000238308">
    <property type="component" value="Unassembled WGS sequence"/>
</dbReference>
<dbReference type="AlphaFoldDB" id="A0A2T0XHL8"/>
<name>A0A2T0XHL8_9BURK</name>
<keyword evidence="3" id="KW-1185">Reference proteome</keyword>
<reference evidence="2 3" key="1">
    <citation type="submission" date="2018-03" db="EMBL/GenBank/DDBJ databases">
        <title>Genomic Encyclopedia of Type Strains, Phase III (KMG-III): the genomes of soil and plant-associated and newly described type strains.</title>
        <authorList>
            <person name="Whitman W."/>
        </authorList>
    </citation>
    <scope>NUCLEOTIDE SEQUENCE [LARGE SCALE GENOMIC DNA]</scope>
    <source>
        <strain evidence="2 3">MWH-P2sevCIIIb</strain>
    </source>
</reference>
<evidence type="ECO:0000313" key="2">
    <source>
        <dbReference type="EMBL" id="PRY98448.1"/>
    </source>
</evidence>
<proteinExistence type="predicted"/>
<keyword evidence="1" id="KW-1133">Transmembrane helix</keyword>
<evidence type="ECO:0000313" key="3">
    <source>
        <dbReference type="Proteomes" id="UP000238308"/>
    </source>
</evidence>
<feature type="transmembrane region" description="Helical" evidence="1">
    <location>
        <begin position="20"/>
        <end position="44"/>
    </location>
</feature>
<dbReference type="RefSeq" id="WP_106227155.1">
    <property type="nucleotide sequence ID" value="NZ_PVTV01000012.1"/>
</dbReference>
<organism evidence="2 3">
    <name type="scientific">Jezberella montanilacus</name>
    <dbReference type="NCBI Taxonomy" id="323426"/>
    <lineage>
        <taxon>Bacteria</taxon>
        <taxon>Pseudomonadati</taxon>
        <taxon>Pseudomonadota</taxon>
        <taxon>Betaproteobacteria</taxon>
        <taxon>Burkholderiales</taxon>
        <taxon>Alcaligenaceae</taxon>
        <taxon>Jezberella</taxon>
    </lineage>
</organism>